<keyword evidence="4 7" id="KW-0812">Transmembrane</keyword>
<evidence type="ECO:0000313" key="9">
    <source>
        <dbReference type="EMBL" id="SPP65263.1"/>
    </source>
</evidence>
<keyword evidence="3" id="KW-1003">Cell membrane</keyword>
<dbReference type="Pfam" id="PF00924">
    <property type="entry name" value="MS_channel_2nd"/>
    <property type="match status" value="1"/>
</dbReference>
<evidence type="ECO:0000256" key="5">
    <source>
        <dbReference type="ARBA" id="ARBA00022989"/>
    </source>
</evidence>
<dbReference type="InterPro" id="IPR023408">
    <property type="entry name" value="MscS_beta-dom_sf"/>
</dbReference>
<dbReference type="PANTHER" id="PTHR30566">
    <property type="entry name" value="YNAI-RELATED MECHANOSENSITIVE ION CHANNEL"/>
    <property type="match status" value="1"/>
</dbReference>
<dbReference type="Gene3D" id="2.30.30.60">
    <property type="match status" value="1"/>
</dbReference>
<dbReference type="EMBL" id="OUNR01000016">
    <property type="protein sequence ID" value="SPP65263.1"/>
    <property type="molecule type" value="Genomic_DNA"/>
</dbReference>
<sequence>MSALPQPWVIWTNDLDDRLIYTVVLLIVFVAAVRLGEWAAERTVSDEHWRYLIRKLIRYSAVSIFLVTILGIWAQRLQGLLLVLGATGAGLAIALAPLIVSMAGWALIISSNLYKVGDRIQLGGVIGDVIDMGILKTSLLEIGNWVSADQLTGRVVNITNAAVFKDPVFNYTQGSPYIWDEFTVPISYGPKWERAEPTILEAISDYTRDTAGPAKMAMQQLPGASFVGDLDTDSHVYISLTEHWVACTLRYVVQARARRTVKHHMQIQVLQSLAQAGIAIASPALTVVKYPAERNWKDPQ</sequence>
<dbReference type="InterPro" id="IPR011014">
    <property type="entry name" value="MscS_channel_TM-2"/>
</dbReference>
<keyword evidence="10" id="KW-1185">Reference proteome</keyword>
<feature type="transmembrane region" description="Helical" evidence="7">
    <location>
        <begin position="56"/>
        <end position="74"/>
    </location>
</feature>
<dbReference type="GO" id="GO:0005886">
    <property type="term" value="C:plasma membrane"/>
    <property type="evidence" value="ECO:0007669"/>
    <property type="project" value="UniProtKB-SubCell"/>
</dbReference>
<dbReference type="InterPro" id="IPR006685">
    <property type="entry name" value="MscS_channel_2nd"/>
</dbReference>
<comment type="subcellular location">
    <subcellularLocation>
        <location evidence="1">Cell membrane</location>
        <topology evidence="1">Multi-pass membrane protein</topology>
    </subcellularLocation>
</comment>
<dbReference type="InParanoid" id="A0A330L819"/>
<dbReference type="PANTHER" id="PTHR30566:SF5">
    <property type="entry name" value="MECHANOSENSITIVE ION CHANNEL PROTEIN 1, MITOCHONDRIAL-RELATED"/>
    <property type="match status" value="1"/>
</dbReference>
<dbReference type="SUPFAM" id="SSF82689">
    <property type="entry name" value="Mechanosensitive channel protein MscS (YggB), C-terminal domain"/>
    <property type="match status" value="1"/>
</dbReference>
<feature type="transmembrane region" description="Helical" evidence="7">
    <location>
        <begin position="20"/>
        <end position="36"/>
    </location>
</feature>
<dbReference type="InterPro" id="IPR011066">
    <property type="entry name" value="MscS_channel_C_sf"/>
</dbReference>
<proteinExistence type="inferred from homology"/>
<keyword evidence="6 7" id="KW-0472">Membrane</keyword>
<dbReference type="AlphaFoldDB" id="A0A330L819"/>
<evidence type="ECO:0000256" key="6">
    <source>
        <dbReference type="ARBA" id="ARBA00023136"/>
    </source>
</evidence>
<evidence type="ECO:0000256" key="4">
    <source>
        <dbReference type="ARBA" id="ARBA00022692"/>
    </source>
</evidence>
<evidence type="ECO:0000256" key="3">
    <source>
        <dbReference type="ARBA" id="ARBA00022475"/>
    </source>
</evidence>
<dbReference type="OrthoDB" id="9809206at2"/>
<organism evidence="9 10">
    <name type="scientific">Nitrospira lenta</name>
    <dbReference type="NCBI Taxonomy" id="1436998"/>
    <lineage>
        <taxon>Bacteria</taxon>
        <taxon>Pseudomonadati</taxon>
        <taxon>Nitrospirota</taxon>
        <taxon>Nitrospiria</taxon>
        <taxon>Nitrospirales</taxon>
        <taxon>Nitrospiraceae</taxon>
        <taxon>Nitrospira</taxon>
    </lineage>
</organism>
<dbReference type="SUPFAM" id="SSF82861">
    <property type="entry name" value="Mechanosensitive channel protein MscS (YggB), transmembrane region"/>
    <property type="match status" value="1"/>
</dbReference>
<accession>A0A330L819</accession>
<evidence type="ECO:0000256" key="7">
    <source>
        <dbReference type="SAM" id="Phobius"/>
    </source>
</evidence>
<gene>
    <name evidence="9" type="ORF">NITLEN_30177</name>
</gene>
<dbReference type="RefSeq" id="WP_121989572.1">
    <property type="nucleotide sequence ID" value="NZ_OUNR01000016.1"/>
</dbReference>
<evidence type="ECO:0000259" key="8">
    <source>
        <dbReference type="Pfam" id="PF00924"/>
    </source>
</evidence>
<reference evidence="10" key="1">
    <citation type="submission" date="2018-04" db="EMBL/GenBank/DDBJ databases">
        <authorList>
            <person name="Lucker S."/>
            <person name="Sakoula D."/>
        </authorList>
    </citation>
    <scope>NUCLEOTIDE SEQUENCE [LARGE SCALE GENOMIC DNA]</scope>
</reference>
<dbReference type="InterPro" id="IPR010920">
    <property type="entry name" value="LSM_dom_sf"/>
</dbReference>
<evidence type="ECO:0000256" key="2">
    <source>
        <dbReference type="ARBA" id="ARBA00008017"/>
    </source>
</evidence>
<evidence type="ECO:0000256" key="1">
    <source>
        <dbReference type="ARBA" id="ARBA00004651"/>
    </source>
</evidence>
<dbReference type="Proteomes" id="UP000248168">
    <property type="component" value="Unassembled WGS sequence"/>
</dbReference>
<comment type="similarity">
    <text evidence="2">Belongs to the MscS (TC 1.A.23) family.</text>
</comment>
<name>A0A330L819_9BACT</name>
<feature type="transmembrane region" description="Helical" evidence="7">
    <location>
        <begin position="80"/>
        <end position="109"/>
    </location>
</feature>
<evidence type="ECO:0000313" key="10">
    <source>
        <dbReference type="Proteomes" id="UP000248168"/>
    </source>
</evidence>
<feature type="domain" description="Mechanosensitive ion channel MscS" evidence="8">
    <location>
        <begin position="100"/>
        <end position="172"/>
    </location>
</feature>
<keyword evidence="5 7" id="KW-1133">Transmembrane helix</keyword>
<dbReference type="SUPFAM" id="SSF50182">
    <property type="entry name" value="Sm-like ribonucleoproteins"/>
    <property type="match status" value="1"/>
</dbReference>
<protein>
    <submittedName>
        <fullName evidence="9">Putative Transporter, MscS family</fullName>
    </submittedName>
</protein>
<dbReference type="GO" id="GO:0008381">
    <property type="term" value="F:mechanosensitive monoatomic ion channel activity"/>
    <property type="evidence" value="ECO:0007669"/>
    <property type="project" value="UniProtKB-ARBA"/>
</dbReference>